<proteinExistence type="predicted"/>
<accession>A0A9D1SCA6</accession>
<feature type="transmembrane region" description="Helical" evidence="2">
    <location>
        <begin position="12"/>
        <end position="31"/>
    </location>
</feature>
<dbReference type="AlphaFoldDB" id="A0A9D1SCA6"/>
<keyword evidence="2" id="KW-1133">Transmembrane helix</keyword>
<reference evidence="3" key="2">
    <citation type="journal article" date="2021" name="PeerJ">
        <title>Extensive microbial diversity within the chicken gut microbiome revealed by metagenomics and culture.</title>
        <authorList>
            <person name="Gilroy R."/>
            <person name="Ravi A."/>
            <person name="Getino M."/>
            <person name="Pursley I."/>
            <person name="Horton D.L."/>
            <person name="Alikhan N.F."/>
            <person name="Baker D."/>
            <person name="Gharbi K."/>
            <person name="Hall N."/>
            <person name="Watson M."/>
            <person name="Adriaenssens E.M."/>
            <person name="Foster-Nyarko E."/>
            <person name="Jarju S."/>
            <person name="Secka A."/>
            <person name="Antonio M."/>
            <person name="Oren A."/>
            <person name="Chaudhuri R.R."/>
            <person name="La Ragione R."/>
            <person name="Hildebrand F."/>
            <person name="Pallen M.J."/>
        </authorList>
    </citation>
    <scope>NUCLEOTIDE SEQUENCE</scope>
    <source>
        <strain evidence="3">CHK158-818</strain>
    </source>
</reference>
<dbReference type="Proteomes" id="UP000824112">
    <property type="component" value="Unassembled WGS sequence"/>
</dbReference>
<reference evidence="3" key="1">
    <citation type="submission" date="2020-10" db="EMBL/GenBank/DDBJ databases">
        <authorList>
            <person name="Gilroy R."/>
        </authorList>
    </citation>
    <scope>NUCLEOTIDE SEQUENCE</scope>
    <source>
        <strain evidence="3">CHK158-818</strain>
    </source>
</reference>
<sequence length="107" mass="12378">MKSDFFYFSKGQRNAIIVLTVLIVVLTALVWDKNRRIPASEPLETLPYQEETKAFLQQLKSDSTDNKSDSPKTPKTKTDRQARKKVTPQAKNPQERYQIEAVPRLKE</sequence>
<feature type="compositionally biased region" description="Basic and acidic residues" evidence="1">
    <location>
        <begin position="93"/>
        <end position="107"/>
    </location>
</feature>
<name>A0A9D1SCA6_9BACT</name>
<evidence type="ECO:0000313" key="4">
    <source>
        <dbReference type="Proteomes" id="UP000824112"/>
    </source>
</evidence>
<evidence type="ECO:0000313" key="3">
    <source>
        <dbReference type="EMBL" id="HIU55159.1"/>
    </source>
</evidence>
<dbReference type="EMBL" id="DVNA01000116">
    <property type="protein sequence ID" value="HIU55159.1"/>
    <property type="molecule type" value="Genomic_DNA"/>
</dbReference>
<protein>
    <submittedName>
        <fullName evidence="3">Uncharacterized protein</fullName>
    </submittedName>
</protein>
<evidence type="ECO:0000256" key="2">
    <source>
        <dbReference type="SAM" id="Phobius"/>
    </source>
</evidence>
<gene>
    <name evidence="3" type="ORF">IAB03_05035</name>
</gene>
<feature type="region of interest" description="Disordered" evidence="1">
    <location>
        <begin position="60"/>
        <end position="107"/>
    </location>
</feature>
<keyword evidence="2" id="KW-0812">Transmembrane</keyword>
<evidence type="ECO:0000256" key="1">
    <source>
        <dbReference type="SAM" id="MobiDB-lite"/>
    </source>
</evidence>
<feature type="compositionally biased region" description="Basic and acidic residues" evidence="1">
    <location>
        <begin position="62"/>
        <end position="81"/>
    </location>
</feature>
<keyword evidence="2" id="KW-0472">Membrane</keyword>
<organism evidence="3 4">
    <name type="scientific">Candidatus Gallibacteroides avistercoris</name>
    <dbReference type="NCBI Taxonomy" id="2840833"/>
    <lineage>
        <taxon>Bacteria</taxon>
        <taxon>Pseudomonadati</taxon>
        <taxon>Bacteroidota</taxon>
        <taxon>Bacteroidia</taxon>
        <taxon>Bacteroidales</taxon>
        <taxon>Bacteroidaceae</taxon>
        <taxon>Bacteroidaceae incertae sedis</taxon>
        <taxon>Candidatus Gallibacteroides</taxon>
    </lineage>
</organism>
<comment type="caution">
    <text evidence="3">The sequence shown here is derived from an EMBL/GenBank/DDBJ whole genome shotgun (WGS) entry which is preliminary data.</text>
</comment>